<evidence type="ECO:0000313" key="4">
    <source>
        <dbReference type="Proteomes" id="UP000289708"/>
    </source>
</evidence>
<evidence type="ECO:0000256" key="2">
    <source>
        <dbReference type="SAM" id="Phobius"/>
    </source>
</evidence>
<comment type="caution">
    <text evidence="3">The sequence shown here is derived from an EMBL/GenBank/DDBJ whole genome shotgun (WGS) entry which is preliminary data.</text>
</comment>
<protein>
    <submittedName>
        <fullName evidence="3">Uncharacterized protein</fullName>
    </submittedName>
</protein>
<keyword evidence="1" id="KW-0175">Coiled coil</keyword>
<accession>A0A4V1KID0</accession>
<reference evidence="3 4" key="1">
    <citation type="submission" date="2018-12" db="EMBL/GenBank/DDBJ databases">
        <title>bacterium Hansschlegelia zhihuaiae S113.</title>
        <authorList>
            <person name="He J."/>
        </authorList>
    </citation>
    <scope>NUCLEOTIDE SEQUENCE [LARGE SCALE GENOMIC DNA]</scope>
    <source>
        <strain evidence="3 4">S 113</strain>
    </source>
</reference>
<dbReference type="OrthoDB" id="5916216at2"/>
<keyword evidence="2" id="KW-0812">Transmembrane</keyword>
<evidence type="ECO:0000313" key="3">
    <source>
        <dbReference type="EMBL" id="RXF70262.1"/>
    </source>
</evidence>
<dbReference type="EMBL" id="RYFI01000018">
    <property type="protein sequence ID" value="RXF70262.1"/>
    <property type="molecule type" value="Genomic_DNA"/>
</dbReference>
<sequence>MFKKKTFSLYYRRGKSDDGSNYILDVIDVNNNPGYDQQEPDVGSDQIHKLNVLINAHFEQDAAALGQLFKNPRIFSQLIASHQQQVGELQKTVLAISEQAVDARHSLEVEYAERRSTLEKEIANKHATLNAEIDERLVDFSRQKQELENRAKQLDDRNNTHVRRQIRRDLKQRLEQHSNKFTVSDTTRRMRWPVHVGVWSGLIGLGALIFYFSSAALAPSLQETSWIFVITLLIKPLGLTLAMLGLGTWYLRWMNRWFEQHSSAEFQLKQLELDIDRASWVVETALEWRQVQDSPMPTHLLESISRNLFTKSDKDEGADMHPADYLASALLGKAAALRVALPGGGEVEWGPKALKQAGKSD</sequence>
<keyword evidence="2" id="KW-0472">Membrane</keyword>
<name>A0A4V1KID0_9HYPH</name>
<keyword evidence="4" id="KW-1185">Reference proteome</keyword>
<dbReference type="RefSeq" id="WP_128778673.1">
    <property type="nucleotide sequence ID" value="NZ_RYFI01000018.1"/>
</dbReference>
<feature type="transmembrane region" description="Helical" evidence="2">
    <location>
        <begin position="196"/>
        <end position="214"/>
    </location>
</feature>
<gene>
    <name evidence="3" type="ORF">EK403_17035</name>
</gene>
<dbReference type="Proteomes" id="UP000289708">
    <property type="component" value="Unassembled WGS sequence"/>
</dbReference>
<organism evidence="3 4">
    <name type="scientific">Hansschlegelia zhihuaiae</name>
    <dbReference type="NCBI Taxonomy" id="405005"/>
    <lineage>
        <taxon>Bacteria</taxon>
        <taxon>Pseudomonadati</taxon>
        <taxon>Pseudomonadota</taxon>
        <taxon>Alphaproteobacteria</taxon>
        <taxon>Hyphomicrobiales</taxon>
        <taxon>Methylopilaceae</taxon>
        <taxon>Hansschlegelia</taxon>
    </lineage>
</organism>
<feature type="coiled-coil region" evidence="1">
    <location>
        <begin position="130"/>
        <end position="164"/>
    </location>
</feature>
<proteinExistence type="predicted"/>
<dbReference type="AlphaFoldDB" id="A0A4V1KID0"/>
<feature type="transmembrane region" description="Helical" evidence="2">
    <location>
        <begin position="226"/>
        <end position="251"/>
    </location>
</feature>
<keyword evidence="2" id="KW-1133">Transmembrane helix</keyword>
<evidence type="ECO:0000256" key="1">
    <source>
        <dbReference type="SAM" id="Coils"/>
    </source>
</evidence>